<protein>
    <submittedName>
        <fullName evidence="2">Uncharacterized protein</fullName>
    </submittedName>
</protein>
<evidence type="ECO:0000256" key="1">
    <source>
        <dbReference type="SAM" id="Phobius"/>
    </source>
</evidence>
<proteinExistence type="predicted"/>
<comment type="caution">
    <text evidence="2">The sequence shown here is derived from an EMBL/GenBank/DDBJ whole genome shotgun (WGS) entry which is preliminary data.</text>
</comment>
<feature type="transmembrane region" description="Helical" evidence="1">
    <location>
        <begin position="13"/>
        <end position="35"/>
    </location>
</feature>
<sequence length="57" mass="6537">MSVEHVIAKIDRVWLNCYFVAILPFCCIVHANRLLEKIRPSEKFSDGLCFIKPLTAS</sequence>
<reference evidence="2 3" key="1">
    <citation type="submission" date="2009-01" db="EMBL/GenBank/DDBJ databases">
        <authorList>
            <person name="Fulton L."/>
            <person name="Clifton S."/>
            <person name="Chinwalla A.T."/>
            <person name="Mitreva M."/>
            <person name="Sodergren E."/>
            <person name="Weinstock G."/>
            <person name="Clifton S."/>
            <person name="Dooling D.J."/>
            <person name="Fulton B."/>
            <person name="Minx P."/>
            <person name="Pepin K.H."/>
            <person name="Johnson M."/>
            <person name="Bhonagiri V."/>
            <person name="Nash W.E."/>
            <person name="Mardis E.R."/>
            <person name="Wilson R.K."/>
        </authorList>
    </citation>
    <scope>NUCLEOTIDE SEQUENCE [LARGE SCALE GENOMIC DNA]</scope>
    <source>
        <strain evidence="2 3">NRL30031/H210</strain>
    </source>
</reference>
<dbReference type="Proteomes" id="UP000004457">
    <property type="component" value="Unassembled WGS sequence"/>
</dbReference>
<evidence type="ECO:0000313" key="2">
    <source>
        <dbReference type="EMBL" id="EEG33130.1"/>
    </source>
</evidence>
<organism evidence="2 3">
    <name type="scientific">Neisseria flavescens NRL30031/H210</name>
    <dbReference type="NCBI Taxonomy" id="546264"/>
    <lineage>
        <taxon>Bacteria</taxon>
        <taxon>Pseudomonadati</taxon>
        <taxon>Pseudomonadota</taxon>
        <taxon>Betaproteobacteria</taxon>
        <taxon>Neisseriales</taxon>
        <taxon>Neisseriaceae</taxon>
        <taxon>Neisseria</taxon>
    </lineage>
</organism>
<keyword evidence="1" id="KW-1133">Transmembrane helix</keyword>
<keyword evidence="1" id="KW-0812">Transmembrane</keyword>
<dbReference type="AlphaFoldDB" id="C0EPB4"/>
<keyword evidence="3" id="KW-1185">Reference proteome</keyword>
<keyword evidence="1" id="KW-0472">Membrane</keyword>
<name>C0EPB4_NEIFL</name>
<evidence type="ECO:0000313" key="3">
    <source>
        <dbReference type="Proteomes" id="UP000004457"/>
    </source>
</evidence>
<dbReference type="EMBL" id="ACEN01000082">
    <property type="protein sequence ID" value="EEG33130.1"/>
    <property type="molecule type" value="Genomic_DNA"/>
</dbReference>
<accession>C0EPB4</accession>
<gene>
    <name evidence="2" type="ORF">NEIFLAOT_01804</name>
</gene>